<name>W6UIG4_ECHGR</name>
<dbReference type="KEGG" id="egl:EGR_04302"/>
<proteinExistence type="predicted"/>
<sequence>MTDQPPLSGLTSTEISDAAREVGAPGRKGGGVEAGRYQFERKLEELALSNCVHAYVRVADKTNGEQLLTLSSPSPQLSNPELPNQ</sequence>
<protein>
    <submittedName>
        <fullName evidence="2">Uncharacterized protein</fullName>
    </submittedName>
</protein>
<comment type="caution">
    <text evidence="2">The sequence shown here is derived from an EMBL/GenBank/DDBJ whole genome shotgun (WGS) entry which is preliminary data.</text>
</comment>
<evidence type="ECO:0000313" key="2">
    <source>
        <dbReference type="EMBL" id="EUB60863.1"/>
    </source>
</evidence>
<dbReference type="EMBL" id="APAU02000026">
    <property type="protein sequence ID" value="EUB60863.1"/>
    <property type="molecule type" value="Genomic_DNA"/>
</dbReference>
<evidence type="ECO:0000313" key="3">
    <source>
        <dbReference type="Proteomes" id="UP000019149"/>
    </source>
</evidence>
<dbReference type="CTD" id="36340017"/>
<reference evidence="2 3" key="1">
    <citation type="journal article" date="2013" name="Nat. Genet.">
        <title>The genome of the hydatid tapeworm Echinococcus granulosus.</title>
        <authorList>
            <person name="Zheng H."/>
            <person name="Zhang W."/>
            <person name="Zhang L."/>
            <person name="Zhang Z."/>
            <person name="Li J."/>
            <person name="Lu G."/>
            <person name="Zhu Y."/>
            <person name="Wang Y."/>
            <person name="Huang Y."/>
            <person name="Liu J."/>
            <person name="Kang H."/>
            <person name="Chen J."/>
            <person name="Wang L."/>
            <person name="Chen A."/>
            <person name="Yu S."/>
            <person name="Gao Z."/>
            <person name="Jin L."/>
            <person name="Gu W."/>
            <person name="Wang Z."/>
            <person name="Zhao L."/>
            <person name="Shi B."/>
            <person name="Wen H."/>
            <person name="Lin R."/>
            <person name="Jones M.K."/>
            <person name="Brejova B."/>
            <person name="Vinar T."/>
            <person name="Zhao G."/>
            <person name="McManus D.P."/>
            <person name="Chen Z."/>
            <person name="Zhou Y."/>
            <person name="Wang S."/>
        </authorList>
    </citation>
    <scope>NUCLEOTIDE SEQUENCE [LARGE SCALE GENOMIC DNA]</scope>
</reference>
<feature type="compositionally biased region" description="Polar residues" evidence="1">
    <location>
        <begin position="1"/>
        <end position="15"/>
    </location>
</feature>
<dbReference type="Proteomes" id="UP000019149">
    <property type="component" value="Unassembled WGS sequence"/>
</dbReference>
<dbReference type="RefSeq" id="XP_024352059.1">
    <property type="nucleotide sequence ID" value="XM_024493551.1"/>
</dbReference>
<evidence type="ECO:0000256" key="1">
    <source>
        <dbReference type="SAM" id="MobiDB-lite"/>
    </source>
</evidence>
<keyword evidence="3" id="KW-1185">Reference proteome</keyword>
<dbReference type="AlphaFoldDB" id="W6UIG4"/>
<gene>
    <name evidence="2" type="ORF">EGR_04302</name>
</gene>
<accession>W6UIG4</accession>
<dbReference type="GeneID" id="36340017"/>
<organism evidence="2 3">
    <name type="scientific">Echinococcus granulosus</name>
    <name type="common">Hydatid tapeworm</name>
    <dbReference type="NCBI Taxonomy" id="6210"/>
    <lineage>
        <taxon>Eukaryota</taxon>
        <taxon>Metazoa</taxon>
        <taxon>Spiralia</taxon>
        <taxon>Lophotrochozoa</taxon>
        <taxon>Platyhelminthes</taxon>
        <taxon>Cestoda</taxon>
        <taxon>Eucestoda</taxon>
        <taxon>Cyclophyllidea</taxon>
        <taxon>Taeniidae</taxon>
        <taxon>Echinococcus</taxon>
        <taxon>Echinococcus granulosus group</taxon>
    </lineage>
</organism>
<feature type="region of interest" description="Disordered" evidence="1">
    <location>
        <begin position="1"/>
        <end position="31"/>
    </location>
</feature>